<evidence type="ECO:0000313" key="2">
    <source>
        <dbReference type="EMBL" id="AVP26801.1"/>
    </source>
</evidence>
<feature type="region of interest" description="Disordered" evidence="1">
    <location>
        <begin position="1"/>
        <end position="96"/>
    </location>
</feature>
<reference evidence="2" key="1">
    <citation type="submission" date="2017-11" db="EMBL/GenBank/DDBJ databases">
        <authorList>
            <person name="Han C.G."/>
        </authorList>
    </citation>
    <scope>NUCLEOTIDE SEQUENCE</scope>
</reference>
<sequence length="496" mass="54971">MSTQTNANTTAAPAVTPQPGTQQPNPPPATPSGPTSNRGGRGRGRGGRGGGNSNRGGAPAQTQAPAPAAAAPAGNRTQQNKNPTPTSSLPSITGWGTINVSVNRNETRERFQTDCSGFMDLVHQEYSLLQRKHNSNGRLIPWSLFKYYCCEALWKRILHLKSKNDRLTSSEREALRMLENHHLGLIPERLHQYLMSMGNFTQGGCLYDWHALTDFDFSGVSHGTSGFFNFGPVGAPTVRTNPTNMWFYSFFPVPGVLVFDIQNELSLITNDNQEFRDLDEIRPLNANQVGTNANRLLPSPNILGRTPRFEAALHSSWRSTFTNSLRWARDNLPPDTETNWLISPTTLRWVADRLASIPDWKGKDCSTLTATTAGHPMQMYWFEPLAADLHQVAPPLSIPYSQFFGQGLHSPAPVPADWLSPAFAFMFRVRRSHSSTNVGLSSPWYPIQNDGTHVPLTVAARLGANVQMTNAPRSFMLDVFSTVPERRSRILPHLYQ</sequence>
<feature type="compositionally biased region" description="Polar residues" evidence="1">
    <location>
        <begin position="75"/>
        <end position="96"/>
    </location>
</feature>
<protein>
    <submittedName>
        <fullName evidence="2">Coat protein</fullName>
    </submittedName>
</protein>
<keyword evidence="2" id="KW-0946">Virion</keyword>
<accession>A0A2P1M899</accession>
<feature type="compositionally biased region" description="Low complexity" evidence="1">
    <location>
        <begin position="55"/>
        <end position="73"/>
    </location>
</feature>
<feature type="compositionally biased region" description="Low complexity" evidence="1">
    <location>
        <begin position="1"/>
        <end position="23"/>
    </location>
</feature>
<dbReference type="EMBL" id="MG597241">
    <property type="protein sequence ID" value="AVP26801.1"/>
    <property type="molecule type" value="Genomic_RNA"/>
</dbReference>
<keyword evidence="2" id="KW-0167">Capsid protein</keyword>
<dbReference type="GO" id="GO:0019028">
    <property type="term" value="C:viral capsid"/>
    <property type="evidence" value="ECO:0007669"/>
    <property type="project" value="UniProtKB-KW"/>
</dbReference>
<proteinExistence type="predicted"/>
<name>A0A2P1M899_9VIRU</name>
<organism evidence="2">
    <name type="scientific">Rhizoctonia solani dsRNA virus 5</name>
    <dbReference type="NCBI Taxonomy" id="2126437"/>
    <lineage>
        <taxon>Viruses</taxon>
    </lineage>
</organism>
<evidence type="ECO:0000256" key="1">
    <source>
        <dbReference type="SAM" id="MobiDB-lite"/>
    </source>
</evidence>